<organism evidence="4 5">
    <name type="scientific">Durusdinium trenchii</name>
    <dbReference type="NCBI Taxonomy" id="1381693"/>
    <lineage>
        <taxon>Eukaryota</taxon>
        <taxon>Sar</taxon>
        <taxon>Alveolata</taxon>
        <taxon>Dinophyceae</taxon>
        <taxon>Suessiales</taxon>
        <taxon>Symbiodiniaceae</taxon>
        <taxon>Durusdinium</taxon>
    </lineage>
</organism>
<feature type="transmembrane region" description="Helical" evidence="2">
    <location>
        <begin position="1241"/>
        <end position="1263"/>
    </location>
</feature>
<feature type="transmembrane region" description="Helical" evidence="2">
    <location>
        <begin position="1126"/>
        <end position="1144"/>
    </location>
</feature>
<dbReference type="PANTHER" id="PTHR11319">
    <property type="entry name" value="G PROTEIN-COUPLED RECEPTOR-RELATED"/>
    <property type="match status" value="1"/>
</dbReference>
<feature type="transmembrane region" description="Helical" evidence="2">
    <location>
        <begin position="1205"/>
        <end position="1221"/>
    </location>
</feature>
<evidence type="ECO:0000256" key="2">
    <source>
        <dbReference type="SAM" id="Phobius"/>
    </source>
</evidence>
<accession>A0ABP0K4F4</accession>
<dbReference type="EMBL" id="CAXAMN010007446">
    <property type="protein sequence ID" value="CAK9021661.1"/>
    <property type="molecule type" value="Genomic_DNA"/>
</dbReference>
<keyword evidence="2" id="KW-0472">Membrane</keyword>
<evidence type="ECO:0000313" key="5">
    <source>
        <dbReference type="Proteomes" id="UP001642484"/>
    </source>
</evidence>
<gene>
    <name evidence="4" type="ORF">CCMP2556_LOCUS14527</name>
</gene>
<feature type="transmembrane region" description="Helical" evidence="2">
    <location>
        <begin position="1165"/>
        <end position="1185"/>
    </location>
</feature>
<feature type="coiled-coil region" evidence="1">
    <location>
        <begin position="1586"/>
        <end position="1627"/>
    </location>
</feature>
<keyword evidence="2" id="KW-0812">Transmembrane</keyword>
<feature type="signal peptide" evidence="3">
    <location>
        <begin position="1"/>
        <end position="22"/>
    </location>
</feature>
<keyword evidence="3" id="KW-0732">Signal</keyword>
<dbReference type="PANTHER" id="PTHR11319:SF35">
    <property type="entry name" value="OUTER MEMBRANE PROTEIN PMPC-RELATED"/>
    <property type="match status" value="1"/>
</dbReference>
<reference evidence="4 5" key="1">
    <citation type="submission" date="2024-02" db="EMBL/GenBank/DDBJ databases">
        <authorList>
            <person name="Chen Y."/>
            <person name="Shah S."/>
            <person name="Dougan E. K."/>
            <person name="Thang M."/>
            <person name="Chan C."/>
        </authorList>
    </citation>
    <scope>NUCLEOTIDE SEQUENCE [LARGE SCALE GENOMIC DNA]</scope>
</reference>
<feature type="coiled-coil region" evidence="1">
    <location>
        <begin position="1485"/>
        <end position="1515"/>
    </location>
</feature>
<feature type="transmembrane region" description="Helical" evidence="2">
    <location>
        <begin position="1086"/>
        <end position="1106"/>
    </location>
</feature>
<dbReference type="SUPFAM" id="SSF53822">
    <property type="entry name" value="Periplasmic binding protein-like I"/>
    <property type="match status" value="1"/>
</dbReference>
<feature type="transmembrane region" description="Helical" evidence="2">
    <location>
        <begin position="963"/>
        <end position="986"/>
    </location>
</feature>
<comment type="caution">
    <text evidence="4">The sequence shown here is derived from an EMBL/GenBank/DDBJ whole genome shotgun (WGS) entry which is preliminary data.</text>
</comment>
<dbReference type="SUPFAM" id="SSF57184">
    <property type="entry name" value="Growth factor receptor domain"/>
    <property type="match status" value="1"/>
</dbReference>
<dbReference type="Gene3D" id="3.40.50.2300">
    <property type="match status" value="1"/>
</dbReference>
<dbReference type="Proteomes" id="UP001642484">
    <property type="component" value="Unassembled WGS sequence"/>
</dbReference>
<evidence type="ECO:0000313" key="4">
    <source>
        <dbReference type="EMBL" id="CAK9021661.1"/>
    </source>
</evidence>
<feature type="transmembrane region" description="Helical" evidence="2">
    <location>
        <begin position="891"/>
        <end position="910"/>
    </location>
</feature>
<keyword evidence="5" id="KW-1185">Reference proteome</keyword>
<dbReference type="SMART" id="SM01411">
    <property type="entry name" value="Ephrin_rec_like"/>
    <property type="match status" value="2"/>
</dbReference>
<dbReference type="InterPro" id="IPR028082">
    <property type="entry name" value="Peripla_BP_I"/>
</dbReference>
<keyword evidence="1" id="KW-0175">Coiled coil</keyword>
<feature type="chain" id="PRO_5047438981" evidence="3">
    <location>
        <begin position="23"/>
        <end position="1662"/>
    </location>
</feature>
<sequence>MAWPWTHPATGVFLLHILPVLCFEWRMTWEPKGLSGCLDDPYYFDVFFLYLGRGTCRLNEGDTTGNGGGTTSRHDPQLTLEACLDVCFSIDYCTGVEFQDKHQRCEVWNRSIGFVRGSSSFACVGQKEVDCSYFAGKNCTAEIYDRNASEKLERLHSACPNACTEVQPVCPSDFSFMATQIGGLYLTSGGAGQTQNMAGEQYESGYNMFFEVNGQASAVRGQLSVTALSVDGTLQDISGRASFLSSRIGTKLMLGPWGDDTFEAVAAVADADQVVLMGPLSKVNASVAHRSTVFSMTRPYSEMLLAPFELIAQQGAATVSVITPSWARAQAEFLVSNFKTCETVPQTAGITGLVFLRSEILENLTTAHVADVMDHLLTPRPDVIVCCESSVTCATAVLNTTYHKDYDAKAFIIFDDDLLTGPLNFAAANLVNNNDVNTFLLEQLQIMGTVQTQAALDLWKFPTYLNMAGYSSDWSSETMELLKDCLVVSDWDRSTPGAAAFMYLQYYLVRTHARPESAAASAAAAILLKAVQEANSTNPQAVAEALASLQVLDPVLGEVVFDATGHRVQLTSTMQLGTTFHWLPGVYGLRFAMKYLTPAAPVGVARRREPLAYPKMSWRMSTCYNQFLPAADGLAYGLSRNNETGRDECVPCSEFSSSTWDSRAHRRICLICPPGTESWQGNCRPCQAGYFSEQPGSSSCSPCSAGFFQSQQGQNSCLPCPAGTFSAGSGSHRCTPCSETFDVLNDELARWAPEGSVSCINCPFGAECQPDNNGLYTNFTNAEGYYIFPDANLSQQAIFSCNHGNGLACLESRQCYSDPNTGEVAMEGPMCGSCRPGFAKPTGKPLDLCRKCGSRTANVVGVSLQLLTVVGMASFLMIVNALSDYSKPKNILSIILKQFFNYIQMAFAVLSTGGDHGLYGGLSLVQAFDLGQDYLGLNSAAWVPEASACLIQDLFPSWEIHKVYTVIGLAWFPGTALVSMLVYLFVKLVRRLLKKSDIDTRHLKTWMMAGLVRRLLPGRRVDVTGSVRLFGLRTLVDRKINFFLYVPRVNRLLMVNFKCQQYDTSRLTLNPQVLCWSNDHAVWQTISWGGVLVFSCGGPLFLYLILRRLQKNQLLSSWRSLRTYGFLFAGFEPDFYYFECIYMFRKICFELVMTIPGMTSEDEAILGRINNSSVAFVASIFFALHMACQPYDNRDYFILDRIETASLRAILVTAFLQLWCLDTNEADGIKHNEWLRQGRNLVGTVVILLFHLRFYWLFFYGMARRRVQQCMAACRGRTWAHGTCVFVPDGIQLRNLNEKEEQLLSSMIAQIFETHVQVKGKIAYDNWAGSLQALCLEAKRGSIGAELVALDRVGHTLRSWREIGRKLFRGSRAGAICERFFDWLEDCNGVVSNAGSSYEKLKRQKDRDMEELQIFGADSLNKILNSEFRVEELQDAMLTLGKSICDNKRIPGLGLSGSKEDKTSFSQAMEFYVGPLALDDNIALALEERTRINEVEELRKEVNERHHECMELRRQLLSLCKSKASLPSPRQSLRSEVSVQIEQESVSSDRASETVTKLWQTIRENEELTAKLQTLGQAWNEAVAERDGFKADCQQLQAALEKEEERKSEAQATVAEQQSKLSCLEDQLKRIYTVRAACWSCGAKMPEGALYCFKCGKDLDGE</sequence>
<evidence type="ECO:0000256" key="3">
    <source>
        <dbReference type="SAM" id="SignalP"/>
    </source>
</evidence>
<protein>
    <submittedName>
        <fullName evidence="4">Uncharacterized protein</fullName>
    </submittedName>
</protein>
<name>A0ABP0K4F4_9DINO</name>
<proteinExistence type="predicted"/>
<evidence type="ECO:0000256" key="1">
    <source>
        <dbReference type="SAM" id="Coils"/>
    </source>
</evidence>
<dbReference type="Gene3D" id="2.10.50.10">
    <property type="entry name" value="Tumor Necrosis Factor Receptor, subunit A, domain 2"/>
    <property type="match status" value="1"/>
</dbReference>
<feature type="transmembrane region" description="Helical" evidence="2">
    <location>
        <begin position="859"/>
        <end position="879"/>
    </location>
</feature>
<dbReference type="InterPro" id="IPR009030">
    <property type="entry name" value="Growth_fac_rcpt_cys_sf"/>
</dbReference>
<keyword evidence="2" id="KW-1133">Transmembrane helix</keyword>